<reference evidence="1" key="1">
    <citation type="journal article" date="2023" name="Mol. Ecol. Resour.">
        <title>Chromosome-level genome assembly of a triploid poplar Populus alba 'Berolinensis'.</title>
        <authorList>
            <person name="Chen S."/>
            <person name="Yu Y."/>
            <person name="Wang X."/>
            <person name="Wang S."/>
            <person name="Zhang T."/>
            <person name="Zhou Y."/>
            <person name="He R."/>
            <person name="Meng N."/>
            <person name="Wang Y."/>
            <person name="Liu W."/>
            <person name="Liu Z."/>
            <person name="Liu J."/>
            <person name="Guo Q."/>
            <person name="Huang H."/>
            <person name="Sederoff R.R."/>
            <person name="Wang G."/>
            <person name="Qu G."/>
            <person name="Chen S."/>
        </authorList>
    </citation>
    <scope>NUCLEOTIDE SEQUENCE</scope>
    <source>
        <strain evidence="1">SC-2020</strain>
    </source>
</reference>
<dbReference type="SUPFAM" id="SSF57850">
    <property type="entry name" value="RING/U-box"/>
    <property type="match status" value="1"/>
</dbReference>
<dbReference type="Gene3D" id="1.20.120.1750">
    <property type="match status" value="1"/>
</dbReference>
<dbReference type="PANTHER" id="PTHR11685">
    <property type="entry name" value="RBR FAMILY RING FINGER AND IBR DOMAIN-CONTAINING"/>
    <property type="match status" value="1"/>
</dbReference>
<proteinExistence type="predicted"/>
<dbReference type="GO" id="GO:0016567">
    <property type="term" value="P:protein ubiquitination"/>
    <property type="evidence" value="ECO:0007669"/>
    <property type="project" value="InterPro"/>
</dbReference>
<dbReference type="GO" id="GO:0004842">
    <property type="term" value="F:ubiquitin-protein transferase activity"/>
    <property type="evidence" value="ECO:0007669"/>
    <property type="project" value="InterPro"/>
</dbReference>
<name>A0AAD6R6Y9_9ROSI</name>
<gene>
    <name evidence="1" type="ORF">NC653_008535</name>
</gene>
<dbReference type="Proteomes" id="UP001164929">
    <property type="component" value="Chromosome 3"/>
</dbReference>
<comment type="caution">
    <text evidence="1">The sequence shown here is derived from an EMBL/GenBank/DDBJ whole genome shotgun (WGS) entry which is preliminary data.</text>
</comment>
<dbReference type="EMBL" id="JAQIZT010000003">
    <property type="protein sequence ID" value="KAJ7003326.1"/>
    <property type="molecule type" value="Genomic_DNA"/>
</dbReference>
<dbReference type="AlphaFoldDB" id="A0AAD6R6Y9"/>
<evidence type="ECO:0000313" key="2">
    <source>
        <dbReference type="Proteomes" id="UP001164929"/>
    </source>
</evidence>
<sequence>MTRIAKTVSVNMSVPCRLILTDCPHCSKWFPTKIQVAWHKKLTCKEFKEMMKSLKDGQSDEYLAELAKEMQWKRCPSCSFYVQRISGCNRRCR</sequence>
<keyword evidence="2" id="KW-1185">Reference proteome</keyword>
<evidence type="ECO:0000313" key="1">
    <source>
        <dbReference type="EMBL" id="KAJ7003326.1"/>
    </source>
</evidence>
<protein>
    <submittedName>
        <fullName evidence="1">Uncharacterized protein</fullName>
    </submittedName>
</protein>
<dbReference type="InterPro" id="IPR031127">
    <property type="entry name" value="E3_UB_ligase_RBR"/>
</dbReference>
<organism evidence="1 2">
    <name type="scientific">Populus alba x Populus x berolinensis</name>
    <dbReference type="NCBI Taxonomy" id="444605"/>
    <lineage>
        <taxon>Eukaryota</taxon>
        <taxon>Viridiplantae</taxon>
        <taxon>Streptophyta</taxon>
        <taxon>Embryophyta</taxon>
        <taxon>Tracheophyta</taxon>
        <taxon>Spermatophyta</taxon>
        <taxon>Magnoliopsida</taxon>
        <taxon>eudicotyledons</taxon>
        <taxon>Gunneridae</taxon>
        <taxon>Pentapetalae</taxon>
        <taxon>rosids</taxon>
        <taxon>fabids</taxon>
        <taxon>Malpighiales</taxon>
        <taxon>Salicaceae</taxon>
        <taxon>Saliceae</taxon>
        <taxon>Populus</taxon>
    </lineage>
</organism>
<accession>A0AAD6R6Y9</accession>